<dbReference type="EMBL" id="MCOG01000061">
    <property type="protein sequence ID" value="ORY60468.1"/>
    <property type="molecule type" value="Genomic_DNA"/>
</dbReference>
<evidence type="ECO:0000256" key="1">
    <source>
        <dbReference type="ARBA" id="ARBA00022614"/>
    </source>
</evidence>
<sequence>MLYSSSQRLKSDSNYGKSYKNSQYSFNSLPNALTLIQKYQIKVDKNDITSKKNKKKVAVSDDTPSDLNLKDIKDDQGLWTPSTCLFIESIGSNDKNNQNQPTQQQGLKGNYKESNINESNSTSYINSTLIESSDSLKNNSMNLEINAFEDINNKNEKVETGTEKNKTNKAYSKNDYFISTKEPSERYTYLKIEDNGQERINLNRKNLYSCVHISGEERVRLLNYQNNFISRIECLSNFRNLIFLDFFNNNIERIQGLDNLNSLRVLMLGRNKITKIEGLSFISKLDVLDLHDNEITEIENINHLTELRILNLENNKITELTNLNGLISLTDLNLKNNNISIIKNIPKLNNLKKISLNGNKLSNFNDIEALSVLHVFDISFEKNPISVVPLYRPTVIFKFRYIKILDGHRVSEEEKRLSYKITKK</sequence>
<dbReference type="PANTHER" id="PTHR45973:SF8">
    <property type="entry name" value="LEUCINE-RICH REPEAT-CONTAINING PROTEIN 49"/>
    <property type="match status" value="1"/>
</dbReference>
<feature type="region of interest" description="Disordered" evidence="3">
    <location>
        <begin position="1"/>
        <end position="21"/>
    </location>
</feature>
<name>A0A1Y2DMD2_9FUNG</name>
<comment type="caution">
    <text evidence="4">The sequence shown here is derived from an EMBL/GenBank/DDBJ whole genome shotgun (WGS) entry which is preliminary data.</text>
</comment>
<dbReference type="PANTHER" id="PTHR45973">
    <property type="entry name" value="PROTEIN PHOSPHATASE 1 REGULATORY SUBUNIT SDS22-RELATED"/>
    <property type="match status" value="1"/>
</dbReference>
<dbReference type="InterPro" id="IPR050576">
    <property type="entry name" value="Cilia_flagella_integrity"/>
</dbReference>
<proteinExistence type="predicted"/>
<dbReference type="Pfam" id="PF13855">
    <property type="entry name" value="LRR_8"/>
    <property type="match status" value="1"/>
</dbReference>
<dbReference type="SMART" id="SM00365">
    <property type="entry name" value="LRR_SD22"/>
    <property type="match status" value="6"/>
</dbReference>
<dbReference type="PROSITE" id="PS51450">
    <property type="entry name" value="LRR"/>
    <property type="match status" value="6"/>
</dbReference>
<reference evidence="4 5" key="1">
    <citation type="submission" date="2016-08" db="EMBL/GenBank/DDBJ databases">
        <title>A Parts List for Fungal Cellulosomes Revealed by Comparative Genomics.</title>
        <authorList>
            <consortium name="DOE Joint Genome Institute"/>
            <person name="Haitjema C.H."/>
            <person name="Gilmore S.P."/>
            <person name="Henske J.K."/>
            <person name="Solomon K.V."/>
            <person name="De Groot R."/>
            <person name="Kuo A."/>
            <person name="Mondo S.J."/>
            <person name="Salamov A.A."/>
            <person name="Labutti K."/>
            <person name="Zhao Z."/>
            <person name="Chiniquy J."/>
            <person name="Barry K."/>
            <person name="Brewer H.M."/>
            <person name="Purvine S.O."/>
            <person name="Wright A.T."/>
            <person name="Boxma B."/>
            <person name="Van Alen T."/>
            <person name="Hackstein J.H."/>
            <person name="Baker S.E."/>
            <person name="Grigoriev I.V."/>
            <person name="O'Malley M.A."/>
        </authorList>
    </citation>
    <scope>NUCLEOTIDE SEQUENCE [LARGE SCALE GENOMIC DNA]</scope>
    <source>
        <strain evidence="4 5">G1</strain>
    </source>
</reference>
<feature type="region of interest" description="Disordered" evidence="3">
    <location>
        <begin position="90"/>
        <end position="115"/>
    </location>
</feature>
<dbReference type="InterPro" id="IPR003591">
    <property type="entry name" value="Leu-rich_rpt_typical-subtyp"/>
</dbReference>
<dbReference type="STRING" id="1754190.A0A1Y2DMD2"/>
<dbReference type="Proteomes" id="UP000193920">
    <property type="component" value="Unassembled WGS sequence"/>
</dbReference>
<dbReference type="InterPro" id="IPR001611">
    <property type="entry name" value="Leu-rich_rpt"/>
</dbReference>
<evidence type="ECO:0000313" key="4">
    <source>
        <dbReference type="EMBL" id="ORY60468.1"/>
    </source>
</evidence>
<feature type="non-terminal residue" evidence="4">
    <location>
        <position position="424"/>
    </location>
</feature>
<evidence type="ECO:0000313" key="5">
    <source>
        <dbReference type="Proteomes" id="UP000193920"/>
    </source>
</evidence>
<dbReference type="SMART" id="SM00369">
    <property type="entry name" value="LRR_TYP"/>
    <property type="match status" value="3"/>
</dbReference>
<dbReference type="Gene3D" id="3.80.10.10">
    <property type="entry name" value="Ribonuclease Inhibitor"/>
    <property type="match status" value="2"/>
</dbReference>
<accession>A0A1Y2DMD2</accession>
<dbReference type="SUPFAM" id="SSF52058">
    <property type="entry name" value="L domain-like"/>
    <property type="match status" value="1"/>
</dbReference>
<dbReference type="InterPro" id="IPR032675">
    <property type="entry name" value="LRR_dom_sf"/>
</dbReference>
<protein>
    <submittedName>
        <fullName evidence="4">L domain-like protein</fullName>
    </submittedName>
</protein>
<dbReference type="OrthoDB" id="266138at2759"/>
<dbReference type="AlphaFoldDB" id="A0A1Y2DMD2"/>
<keyword evidence="2" id="KW-0677">Repeat</keyword>
<evidence type="ECO:0000256" key="3">
    <source>
        <dbReference type="SAM" id="MobiDB-lite"/>
    </source>
</evidence>
<gene>
    <name evidence="4" type="ORF">LY90DRAFT_668669</name>
</gene>
<keyword evidence="5" id="KW-1185">Reference proteome</keyword>
<evidence type="ECO:0000256" key="2">
    <source>
        <dbReference type="ARBA" id="ARBA00022737"/>
    </source>
</evidence>
<organism evidence="4 5">
    <name type="scientific">Neocallimastix californiae</name>
    <dbReference type="NCBI Taxonomy" id="1754190"/>
    <lineage>
        <taxon>Eukaryota</taxon>
        <taxon>Fungi</taxon>
        <taxon>Fungi incertae sedis</taxon>
        <taxon>Chytridiomycota</taxon>
        <taxon>Chytridiomycota incertae sedis</taxon>
        <taxon>Neocallimastigomycetes</taxon>
        <taxon>Neocallimastigales</taxon>
        <taxon>Neocallimastigaceae</taxon>
        <taxon>Neocallimastix</taxon>
    </lineage>
</organism>
<keyword evidence="1" id="KW-0433">Leucine-rich repeat</keyword>